<organism evidence="3 4">
    <name type="scientific">Thyridium curvatum</name>
    <dbReference type="NCBI Taxonomy" id="1093900"/>
    <lineage>
        <taxon>Eukaryota</taxon>
        <taxon>Fungi</taxon>
        <taxon>Dikarya</taxon>
        <taxon>Ascomycota</taxon>
        <taxon>Pezizomycotina</taxon>
        <taxon>Sordariomycetes</taxon>
        <taxon>Sordariomycetidae</taxon>
        <taxon>Thyridiales</taxon>
        <taxon>Thyridiaceae</taxon>
        <taxon>Thyridium</taxon>
    </lineage>
</organism>
<feature type="region of interest" description="Disordered" evidence="1">
    <location>
        <begin position="1"/>
        <end position="57"/>
    </location>
</feature>
<feature type="compositionally biased region" description="Acidic residues" evidence="1">
    <location>
        <begin position="887"/>
        <end position="905"/>
    </location>
</feature>
<keyword evidence="4" id="KW-1185">Reference proteome</keyword>
<dbReference type="PROSITE" id="PS50195">
    <property type="entry name" value="PX"/>
    <property type="match status" value="1"/>
</dbReference>
<dbReference type="CDD" id="cd06869">
    <property type="entry name" value="PX_UP2_fungi"/>
    <property type="match status" value="1"/>
</dbReference>
<dbReference type="Gene3D" id="3.30.1520.10">
    <property type="entry name" value="Phox-like domain"/>
    <property type="match status" value="1"/>
</dbReference>
<dbReference type="GeneID" id="41968116"/>
<dbReference type="AlphaFoldDB" id="A0A507ATY1"/>
<dbReference type="InterPro" id="IPR024555">
    <property type="entry name" value="PX-associated"/>
</dbReference>
<evidence type="ECO:0000256" key="1">
    <source>
        <dbReference type="SAM" id="MobiDB-lite"/>
    </source>
</evidence>
<dbReference type="InterPro" id="IPR001683">
    <property type="entry name" value="PX_dom"/>
</dbReference>
<dbReference type="PANTHER" id="PTHR47185:SF1">
    <property type="entry name" value="PX DOMAIN-CONTAINING PROTEIN YPR097W"/>
    <property type="match status" value="1"/>
</dbReference>
<feature type="region of interest" description="Disordered" evidence="1">
    <location>
        <begin position="887"/>
        <end position="931"/>
    </location>
</feature>
<dbReference type="SMART" id="SM00312">
    <property type="entry name" value="PX"/>
    <property type="match status" value="1"/>
</dbReference>
<feature type="region of interest" description="Disordered" evidence="1">
    <location>
        <begin position="275"/>
        <end position="299"/>
    </location>
</feature>
<dbReference type="EMBL" id="SKBQ01000002">
    <property type="protein sequence ID" value="TPX14275.1"/>
    <property type="molecule type" value="Genomic_DNA"/>
</dbReference>
<dbReference type="Pfam" id="PF12828">
    <property type="entry name" value="PXB"/>
    <property type="match status" value="1"/>
</dbReference>
<feature type="compositionally biased region" description="Polar residues" evidence="1">
    <location>
        <begin position="340"/>
        <end position="356"/>
    </location>
</feature>
<dbReference type="Pfam" id="PF12825">
    <property type="entry name" value="DUF3818"/>
    <property type="match status" value="1"/>
</dbReference>
<feature type="domain" description="PX" evidence="2">
    <location>
        <begin position="218"/>
        <end position="415"/>
    </location>
</feature>
<dbReference type="InterPro" id="IPR036871">
    <property type="entry name" value="PX_dom_sf"/>
</dbReference>
<dbReference type="Proteomes" id="UP000319257">
    <property type="component" value="Unassembled WGS sequence"/>
</dbReference>
<dbReference type="OrthoDB" id="71672at2759"/>
<dbReference type="Pfam" id="PF00787">
    <property type="entry name" value="PX"/>
    <property type="match status" value="1"/>
</dbReference>
<feature type="compositionally biased region" description="Basic and acidic residues" evidence="1">
    <location>
        <begin position="906"/>
        <end position="923"/>
    </location>
</feature>
<comment type="caution">
    <text evidence="3">The sequence shown here is derived from an EMBL/GenBank/DDBJ whole genome shotgun (WGS) entry which is preliminary data.</text>
</comment>
<dbReference type="InterPro" id="IPR024554">
    <property type="entry name" value="LEC1-like_C"/>
</dbReference>
<feature type="compositionally biased region" description="Polar residues" evidence="1">
    <location>
        <begin position="35"/>
        <end position="49"/>
    </location>
</feature>
<accession>A0A507ATY1</accession>
<evidence type="ECO:0000313" key="4">
    <source>
        <dbReference type="Proteomes" id="UP000319257"/>
    </source>
</evidence>
<dbReference type="GO" id="GO:0035091">
    <property type="term" value="F:phosphatidylinositol binding"/>
    <property type="evidence" value="ECO:0007669"/>
    <property type="project" value="InterPro"/>
</dbReference>
<sequence>MSRDALNTAKGNPDGTAVGAAEDVTNAERGPRQQGLDSSAAPPTQTLTGKQEHYTGTPDLKRELIAEQVRWEIAELNSPTALRRFGAPFKSDFGEVSPLDSELPILRYIFVHHVREFPFLDKAKEKEFWQDKLQTFLESFASKNISSSEDRLEETKRRKLALKAQKLTELMMVSGVRTSSGFEERIRFTEMEIVDRDAIETGVLSTLPEGNYINSWDVNVAGVRITSIKRTIRSHKHAEFILRVKRKGELEFFVGRRYGDFSRLHKALRTELPGKVLPPLPKKNKTNTTAPSMLSGFMGGNDSDASSISSVSTQVVLPGNGNALGESMKTLSVREHRRAGSTTSNRASPRPSTDSRAPTPLSGVKNDGSSDENIILWRENQRISLRAFLRTLLHNPQIARTKAIQDFLTRDPLTPKDEDVEDIVRRKAVDEKRMEEQKKFYEIARKRAAELDVYMEQFRQDIVEHNGLTMLFKEIKEKNTIQDLSLQYQKFAEWLRIEVAATIYHLFLAEDNSPELFAQARRIHSLIPYTLIKNVIRVANPAAVMSGILDIFLAQPFGARSLMQRIFSVTLNDGIRSFQKSIDALAVKIGDPVFVEKLKLYTECEEHIKIAMREEAESEDIDIIVAILRSDLIEPPLSPEQIGRLYNAYVAFNSAVENVDEELKQGAQLFSYLKQLMKLYLRQRDKLMMLNLIEEPVTLQLFRDLFTIFYEPLVRVYKSANVYSSVTDFAVFFDDMIQVVDKCREEDASADPNQTVQAFIDLCQRHEHNFYKFVHEVHTHDNGLFAQLMGWIESILDFLRHGPKSGTLDINALFEGATSSGTLDKAKAIAEVNELIAWQEARKKWHHDKTRQKMAAESGDGLTTVPVGFKSSDFGLNEVDLEDMAFDDDSEEEADEEEEDELDPIEAERRRRAKQQDRLRRTAGEPVKPSITEVHKLKENFLIMLRMVLAE</sequence>
<dbReference type="RefSeq" id="XP_030995986.1">
    <property type="nucleotide sequence ID" value="XM_031141357.1"/>
</dbReference>
<evidence type="ECO:0000313" key="3">
    <source>
        <dbReference type="EMBL" id="TPX14275.1"/>
    </source>
</evidence>
<proteinExistence type="predicted"/>
<reference evidence="3 4" key="1">
    <citation type="submission" date="2019-06" db="EMBL/GenBank/DDBJ databases">
        <title>Draft genome sequence of the filamentous fungus Phialemoniopsis curvata isolated from diesel fuel.</title>
        <authorList>
            <person name="Varaljay V.A."/>
            <person name="Lyon W.J."/>
            <person name="Crouch A.L."/>
            <person name="Drake C.E."/>
            <person name="Hollomon J.M."/>
            <person name="Nadeau L.J."/>
            <person name="Nunn H.S."/>
            <person name="Stevenson B.S."/>
            <person name="Bojanowski C.L."/>
            <person name="Crookes-Goodson W.J."/>
        </authorList>
    </citation>
    <scope>NUCLEOTIDE SEQUENCE [LARGE SCALE GENOMIC DNA]</scope>
    <source>
        <strain evidence="3 4">D216</strain>
    </source>
</reference>
<protein>
    <recommendedName>
        <fullName evidence="2">PX domain-containing protein</fullName>
    </recommendedName>
</protein>
<gene>
    <name evidence="3" type="ORF">E0L32_000669</name>
</gene>
<dbReference type="FunCoup" id="A0A507ATY1">
    <property type="interactions" value="24"/>
</dbReference>
<dbReference type="InParanoid" id="A0A507ATY1"/>
<evidence type="ECO:0000259" key="2">
    <source>
        <dbReference type="PROSITE" id="PS50195"/>
    </source>
</evidence>
<dbReference type="STRING" id="1093900.A0A507ATY1"/>
<dbReference type="PANTHER" id="PTHR47185">
    <property type="entry name" value="PX DOMAIN-CONTAINING PROTEIN YPR097W"/>
    <property type="match status" value="1"/>
</dbReference>
<dbReference type="SUPFAM" id="SSF64268">
    <property type="entry name" value="PX domain"/>
    <property type="match status" value="1"/>
</dbReference>
<name>A0A507ATY1_9PEZI</name>
<feature type="region of interest" description="Disordered" evidence="1">
    <location>
        <begin position="334"/>
        <end position="369"/>
    </location>
</feature>
<dbReference type="InterPro" id="IPR047168">
    <property type="entry name" value="LEC1-like"/>
</dbReference>